<feature type="transmembrane region" description="Helical" evidence="7">
    <location>
        <begin position="124"/>
        <end position="143"/>
    </location>
</feature>
<keyword evidence="5 7" id="KW-0472">Membrane</keyword>
<feature type="domain" description="Major facilitator superfamily (MFS) profile" evidence="8">
    <location>
        <begin position="45"/>
        <end position="170"/>
    </location>
</feature>
<dbReference type="Proteomes" id="UP000053660">
    <property type="component" value="Unassembled WGS sequence"/>
</dbReference>
<accession>A0A0B1S0B8</accession>
<protein>
    <recommendedName>
        <fullName evidence="8">Major facilitator superfamily (MFS) profile domain-containing protein</fullName>
    </recommendedName>
</protein>
<evidence type="ECO:0000256" key="7">
    <source>
        <dbReference type="SAM" id="Phobius"/>
    </source>
</evidence>
<evidence type="ECO:0000313" key="10">
    <source>
        <dbReference type="Proteomes" id="UP000053660"/>
    </source>
</evidence>
<keyword evidence="10" id="KW-1185">Reference proteome</keyword>
<evidence type="ECO:0000256" key="3">
    <source>
        <dbReference type="ARBA" id="ARBA00022692"/>
    </source>
</evidence>
<dbReference type="PANTHER" id="PTHR23503">
    <property type="entry name" value="SOLUTE CARRIER FAMILY 2"/>
    <property type="match status" value="1"/>
</dbReference>
<dbReference type="SUPFAM" id="SSF103473">
    <property type="entry name" value="MFS general substrate transporter"/>
    <property type="match status" value="1"/>
</dbReference>
<name>A0A0B1S0B8_OESDE</name>
<dbReference type="InterPro" id="IPR020846">
    <property type="entry name" value="MFS_dom"/>
</dbReference>
<dbReference type="InterPro" id="IPR005829">
    <property type="entry name" value="Sugar_transporter_CS"/>
</dbReference>
<proteinExistence type="predicted"/>
<dbReference type="AlphaFoldDB" id="A0A0B1S0B8"/>
<evidence type="ECO:0000256" key="4">
    <source>
        <dbReference type="ARBA" id="ARBA00022989"/>
    </source>
</evidence>
<gene>
    <name evidence="9" type="ORF">OESDEN_21593</name>
</gene>
<evidence type="ECO:0000259" key="8">
    <source>
        <dbReference type="PROSITE" id="PS50850"/>
    </source>
</evidence>
<evidence type="ECO:0000256" key="2">
    <source>
        <dbReference type="ARBA" id="ARBA00022448"/>
    </source>
</evidence>
<dbReference type="PROSITE" id="PS00216">
    <property type="entry name" value="SUGAR_TRANSPORT_1"/>
    <property type="match status" value="1"/>
</dbReference>
<dbReference type="GO" id="GO:0015149">
    <property type="term" value="F:hexose transmembrane transporter activity"/>
    <property type="evidence" value="ECO:0007669"/>
    <property type="project" value="TreeGrafter"/>
</dbReference>
<keyword evidence="2" id="KW-0813">Transport</keyword>
<evidence type="ECO:0000256" key="1">
    <source>
        <dbReference type="ARBA" id="ARBA00004141"/>
    </source>
</evidence>
<feature type="non-terminal residue" evidence="9">
    <location>
        <position position="1"/>
    </location>
</feature>
<reference evidence="9 10" key="1">
    <citation type="submission" date="2014-03" db="EMBL/GenBank/DDBJ databases">
        <title>Draft genome of the hookworm Oesophagostomum dentatum.</title>
        <authorList>
            <person name="Mitreva M."/>
        </authorList>
    </citation>
    <scope>NUCLEOTIDE SEQUENCE [LARGE SCALE GENOMIC DNA]</scope>
    <source>
        <strain evidence="9 10">OD-Hann</strain>
    </source>
</reference>
<keyword evidence="4 7" id="KW-1133">Transmembrane helix</keyword>
<dbReference type="Pfam" id="PF00083">
    <property type="entry name" value="Sugar_tr"/>
    <property type="match status" value="1"/>
</dbReference>
<evidence type="ECO:0000313" key="9">
    <source>
        <dbReference type="EMBL" id="KHJ78783.1"/>
    </source>
</evidence>
<feature type="transmembrane region" description="Helical" evidence="7">
    <location>
        <begin position="149"/>
        <end position="167"/>
    </location>
</feature>
<organism evidence="9 10">
    <name type="scientific">Oesophagostomum dentatum</name>
    <name type="common">Nodular worm</name>
    <dbReference type="NCBI Taxonomy" id="61180"/>
    <lineage>
        <taxon>Eukaryota</taxon>
        <taxon>Metazoa</taxon>
        <taxon>Ecdysozoa</taxon>
        <taxon>Nematoda</taxon>
        <taxon>Chromadorea</taxon>
        <taxon>Rhabditida</taxon>
        <taxon>Rhabditina</taxon>
        <taxon>Rhabditomorpha</taxon>
        <taxon>Strongyloidea</taxon>
        <taxon>Strongylidae</taxon>
        <taxon>Oesophagostomum</taxon>
    </lineage>
</organism>
<dbReference type="InterPro" id="IPR005828">
    <property type="entry name" value="MFS_sugar_transport-like"/>
</dbReference>
<feature type="region of interest" description="Disordered" evidence="6">
    <location>
        <begin position="1"/>
        <end position="21"/>
    </location>
</feature>
<dbReference type="PANTHER" id="PTHR23503:SF8">
    <property type="entry name" value="FACILITATED GLUCOSE TRANSPORTER PROTEIN 1"/>
    <property type="match status" value="1"/>
</dbReference>
<comment type="subcellular location">
    <subcellularLocation>
        <location evidence="1">Membrane</location>
        <topology evidence="1">Multi-pass membrane protein</topology>
    </subcellularLocation>
</comment>
<dbReference type="GO" id="GO:0016020">
    <property type="term" value="C:membrane"/>
    <property type="evidence" value="ECO:0007669"/>
    <property type="project" value="UniProtKB-SubCell"/>
</dbReference>
<dbReference type="Gene3D" id="1.20.1250.20">
    <property type="entry name" value="MFS general substrate transporter like domains"/>
    <property type="match status" value="1"/>
</dbReference>
<feature type="transmembrane region" description="Helical" evidence="7">
    <location>
        <begin position="38"/>
        <end position="58"/>
    </location>
</feature>
<dbReference type="OrthoDB" id="4540492at2759"/>
<dbReference type="InterPro" id="IPR045263">
    <property type="entry name" value="GLUT"/>
</dbReference>
<dbReference type="EMBL" id="KN609030">
    <property type="protein sequence ID" value="KHJ78783.1"/>
    <property type="molecule type" value="Genomic_DNA"/>
</dbReference>
<dbReference type="InterPro" id="IPR036259">
    <property type="entry name" value="MFS_trans_sf"/>
</dbReference>
<keyword evidence="3 7" id="KW-0812">Transmembrane</keyword>
<feature type="transmembrane region" description="Helical" evidence="7">
    <location>
        <begin position="93"/>
        <end position="117"/>
    </location>
</feature>
<sequence length="170" mass="17694">IGSAEKLASKQGSVSKDASKSKEVKVDKPKAVAVEGKLTGALAFAVFSVTLGSFQFGYHIGCVNAPGQIITDWIVISHKDLFGTTLAKERADFVWSTAVSVFAVGGAIGGISSGVLADKAGRKGGLFWTNVFAFAASVCMGCAKMAGFYPLIIVGRFLIGIYAGNFLKSM</sequence>
<evidence type="ECO:0000256" key="6">
    <source>
        <dbReference type="SAM" id="MobiDB-lite"/>
    </source>
</evidence>
<dbReference type="PROSITE" id="PS50850">
    <property type="entry name" value="MFS"/>
    <property type="match status" value="1"/>
</dbReference>
<evidence type="ECO:0000256" key="5">
    <source>
        <dbReference type="ARBA" id="ARBA00023136"/>
    </source>
</evidence>